<dbReference type="SUPFAM" id="SSF51658">
    <property type="entry name" value="Xylose isomerase-like"/>
    <property type="match status" value="1"/>
</dbReference>
<feature type="domain" description="Xylose isomerase-like TIM barrel" evidence="1">
    <location>
        <begin position="44"/>
        <end position="283"/>
    </location>
</feature>
<dbReference type="Proteomes" id="UP000215355">
    <property type="component" value="Chromosome 1"/>
</dbReference>
<evidence type="ECO:0000313" key="3">
    <source>
        <dbReference type="Proteomes" id="UP000215355"/>
    </source>
</evidence>
<organism evidence="2 3">
    <name type="scientific">Sphingobacterium mizutaii</name>
    <dbReference type="NCBI Taxonomy" id="1010"/>
    <lineage>
        <taxon>Bacteria</taxon>
        <taxon>Pseudomonadati</taxon>
        <taxon>Bacteroidota</taxon>
        <taxon>Sphingobacteriia</taxon>
        <taxon>Sphingobacteriales</taxon>
        <taxon>Sphingobacteriaceae</taxon>
        <taxon>Sphingobacterium</taxon>
    </lineage>
</organism>
<dbReference type="GO" id="GO:0016853">
    <property type="term" value="F:isomerase activity"/>
    <property type="evidence" value="ECO:0007669"/>
    <property type="project" value="UniProtKB-KW"/>
</dbReference>
<keyword evidence="2" id="KW-0413">Isomerase</keyword>
<dbReference type="InterPro" id="IPR013022">
    <property type="entry name" value="Xyl_isomerase-like_TIM-brl"/>
</dbReference>
<dbReference type="Gene3D" id="3.20.20.150">
    <property type="entry name" value="Divalent-metal-dependent TIM barrel enzymes"/>
    <property type="match status" value="1"/>
</dbReference>
<evidence type="ECO:0000313" key="2">
    <source>
        <dbReference type="EMBL" id="SNV64753.1"/>
    </source>
</evidence>
<reference evidence="2 3" key="1">
    <citation type="submission" date="2017-06" db="EMBL/GenBank/DDBJ databases">
        <authorList>
            <consortium name="Pathogen Informatics"/>
        </authorList>
    </citation>
    <scope>NUCLEOTIDE SEQUENCE [LARGE SCALE GENOMIC DNA]</scope>
    <source>
        <strain evidence="2 3">NCTC12149</strain>
    </source>
</reference>
<name>A0AAJ4XFL1_9SPHI</name>
<accession>A0AAJ4XFL1</accession>
<gene>
    <name evidence="2" type="ORF">SAMEA4412673_03982</name>
</gene>
<dbReference type="RefSeq" id="WP_093099780.1">
    <property type="nucleotide sequence ID" value="NZ_DAMBSL010000018.1"/>
</dbReference>
<protein>
    <submittedName>
        <fullName evidence="2">Xylose isomerase-like TIM barrel</fullName>
    </submittedName>
</protein>
<dbReference type="KEGG" id="smiz:4412673_03982"/>
<dbReference type="InterPro" id="IPR036237">
    <property type="entry name" value="Xyl_isomerase-like_sf"/>
</dbReference>
<dbReference type="InterPro" id="IPR050312">
    <property type="entry name" value="IolE/XylAMocC-like"/>
</dbReference>
<dbReference type="PANTHER" id="PTHR12110:SF53">
    <property type="entry name" value="BLR5974 PROTEIN"/>
    <property type="match status" value="1"/>
</dbReference>
<dbReference type="Pfam" id="PF01261">
    <property type="entry name" value="AP_endonuc_2"/>
    <property type="match status" value="1"/>
</dbReference>
<sequence length="309" mass="35459">MKNLLITLFLLLGSFSGNQIQAKDKKFPIGYALDIKKITDEKIKYIKGLGIDYIELAGIGAMLEKNLQETTVDAKWNVRMQEIADILKRHKVKVWSVHMPFSKHLDISRLDEEGRLRVLEAQNNVLKVLKPVKPHIVLFHPSFYLEKNVRDQRAMQLKKSVESLNKSVKALRATMVVENMLGPELTVGDRERPLMRTVEEAQVLFKTFPKDVGIAVDFCHIARPENLLAAFGSRVKTLHVSNGNGKAEDHLLPCDPRGSNDWNAIFATLERIKYKGVYMHECKFNDEEEIVECYNTLWNNYQTSKKSKH</sequence>
<dbReference type="EMBL" id="LT906468">
    <property type="protein sequence ID" value="SNV64753.1"/>
    <property type="molecule type" value="Genomic_DNA"/>
</dbReference>
<evidence type="ECO:0000259" key="1">
    <source>
        <dbReference type="Pfam" id="PF01261"/>
    </source>
</evidence>
<dbReference type="AlphaFoldDB" id="A0AAJ4XFL1"/>
<dbReference type="PANTHER" id="PTHR12110">
    <property type="entry name" value="HYDROXYPYRUVATE ISOMERASE"/>
    <property type="match status" value="1"/>
</dbReference>
<proteinExistence type="predicted"/>